<protein>
    <submittedName>
        <fullName evidence="2">PorP/SprF family type IX secretion system membrane protein</fullName>
    </submittedName>
</protein>
<feature type="signal peptide" evidence="1">
    <location>
        <begin position="1"/>
        <end position="18"/>
    </location>
</feature>
<feature type="chain" id="PRO_5046676414" evidence="1">
    <location>
        <begin position="19"/>
        <end position="301"/>
    </location>
</feature>
<reference evidence="3" key="1">
    <citation type="journal article" date="2019" name="Int. J. Syst. Evol. Microbiol.">
        <title>The Global Catalogue of Microorganisms (GCM) 10K type strain sequencing project: providing services to taxonomists for standard genome sequencing and annotation.</title>
        <authorList>
            <consortium name="The Broad Institute Genomics Platform"/>
            <consortium name="The Broad Institute Genome Sequencing Center for Infectious Disease"/>
            <person name="Wu L."/>
            <person name="Ma J."/>
        </authorList>
    </citation>
    <scope>NUCLEOTIDE SEQUENCE [LARGE SCALE GENOMIC DNA]</scope>
    <source>
        <strain evidence="3">KCTC 52344</strain>
    </source>
</reference>
<dbReference type="Proteomes" id="UP001597510">
    <property type="component" value="Unassembled WGS sequence"/>
</dbReference>
<dbReference type="Pfam" id="PF11751">
    <property type="entry name" value="PorP_SprF"/>
    <property type="match status" value="1"/>
</dbReference>
<gene>
    <name evidence="2" type="ORF">ACFSR2_02250</name>
</gene>
<name>A0ABW5J153_9BACT</name>
<organism evidence="2 3">
    <name type="scientific">Emticicia soli</name>
    <dbReference type="NCBI Taxonomy" id="2027878"/>
    <lineage>
        <taxon>Bacteria</taxon>
        <taxon>Pseudomonadati</taxon>
        <taxon>Bacteroidota</taxon>
        <taxon>Cytophagia</taxon>
        <taxon>Cytophagales</taxon>
        <taxon>Leadbetterellaceae</taxon>
        <taxon>Emticicia</taxon>
    </lineage>
</organism>
<comment type="caution">
    <text evidence="2">The sequence shown here is derived from an EMBL/GenBank/DDBJ whole genome shotgun (WGS) entry which is preliminary data.</text>
</comment>
<proteinExistence type="predicted"/>
<accession>A0ABW5J153</accession>
<dbReference type="EMBL" id="JBHULC010000003">
    <property type="protein sequence ID" value="MFD2519686.1"/>
    <property type="molecule type" value="Genomic_DNA"/>
</dbReference>
<evidence type="ECO:0000256" key="1">
    <source>
        <dbReference type="SAM" id="SignalP"/>
    </source>
</evidence>
<sequence>MRKYLLMLLLPIATMVKGQTVLEDQFQFNFLALNPAMTGARETFSLNGMFGNQFNGTLRPQQVYQLFSMDGSIQEGRGGLGLQAYNSNIVGFNNAGAKISYAYRQKFGDVFSVALGADAGFIYQPTILSGVGLKQMFPYAGLGGLFSTDQFFVSVSKPVLFISDSGPFNSKKPLYTMIGFSLGDVENMMLNLSGTMESNKDAKANFFITAKVWFKQKAGFGIIYRSENSLGGSGKINKAVPMVEFQLGESFRLGGSYDFKPLAYPNNASTGAFQQRGIFQLYLRYEFIRDDMNTNNRMKYY</sequence>
<dbReference type="InterPro" id="IPR019861">
    <property type="entry name" value="PorP/SprF_Bacteroidetes"/>
</dbReference>
<evidence type="ECO:0000313" key="3">
    <source>
        <dbReference type="Proteomes" id="UP001597510"/>
    </source>
</evidence>
<keyword evidence="1" id="KW-0732">Signal</keyword>
<keyword evidence="3" id="KW-1185">Reference proteome</keyword>
<dbReference type="NCBIfam" id="TIGR03519">
    <property type="entry name" value="T9SS_PorP_fam"/>
    <property type="match status" value="1"/>
</dbReference>
<evidence type="ECO:0000313" key="2">
    <source>
        <dbReference type="EMBL" id="MFD2519686.1"/>
    </source>
</evidence>